<dbReference type="AlphaFoldDB" id="A0A6B2MEZ6"/>
<feature type="transmembrane region" description="Helical" evidence="1">
    <location>
        <begin position="49"/>
        <end position="66"/>
    </location>
</feature>
<feature type="transmembrane region" description="Helical" evidence="1">
    <location>
        <begin position="78"/>
        <end position="98"/>
    </location>
</feature>
<keyword evidence="1" id="KW-0812">Transmembrane</keyword>
<keyword evidence="1" id="KW-1133">Transmembrane helix</keyword>
<sequence length="258" mass="27535">MNNPITLKKEAQTALTKVPEVTLLFWIIKIAATTLGETGGDALSMSMNLGYLVSTGIFAAIFAVAVSAQIKAKQFHPLLYWTTIIATTTVGTTLADFADRSLGIGYAGGSALLLTLLLASMALWYRTLGSISVQTVATPKTEVFYWITIMFSQTLGTALGDWTADTAGLGYTGGALVFCGLLALVVVAYYWTTISRTALFWLAFILTRPLGAVVGDYLDKPVAAGGLALSRYTASAVLLAFILACLFLFKHRAAERAH</sequence>
<proteinExistence type="predicted"/>
<feature type="transmembrane region" description="Helical" evidence="1">
    <location>
        <begin position="198"/>
        <end position="218"/>
    </location>
</feature>
<evidence type="ECO:0000256" key="1">
    <source>
        <dbReference type="SAM" id="Phobius"/>
    </source>
</evidence>
<dbReference type="GeneID" id="60823626"/>
<feature type="transmembrane region" description="Helical" evidence="1">
    <location>
        <begin position="168"/>
        <end position="191"/>
    </location>
</feature>
<feature type="transmembrane region" description="Helical" evidence="1">
    <location>
        <begin position="104"/>
        <end position="123"/>
    </location>
</feature>
<dbReference type="RefSeq" id="WP_163124562.1">
    <property type="nucleotide sequence ID" value="NZ_JAAEAM010000018.1"/>
</dbReference>
<gene>
    <name evidence="2" type="ORF">GFJ35_17740</name>
</gene>
<accession>A0A6B2MEZ6</accession>
<comment type="caution">
    <text evidence="2">The sequence shown here is derived from an EMBL/GenBank/DDBJ whole genome shotgun (WGS) entry which is preliminary data.</text>
</comment>
<dbReference type="Pfam" id="PF03988">
    <property type="entry name" value="DUF347"/>
    <property type="match status" value="4"/>
</dbReference>
<protein>
    <recommendedName>
        <fullName evidence="3">Membrane-anchored protein</fullName>
    </recommendedName>
</protein>
<keyword evidence="1" id="KW-0472">Membrane</keyword>
<name>A0A6B2MEZ6_9BURK</name>
<dbReference type="EMBL" id="JAAEAM010000018">
    <property type="protein sequence ID" value="NDV73903.1"/>
    <property type="molecule type" value="Genomic_DNA"/>
</dbReference>
<organism evidence="2">
    <name type="scientific">Burkholderia cenocepacia</name>
    <dbReference type="NCBI Taxonomy" id="95486"/>
    <lineage>
        <taxon>Bacteria</taxon>
        <taxon>Pseudomonadati</taxon>
        <taxon>Pseudomonadota</taxon>
        <taxon>Betaproteobacteria</taxon>
        <taxon>Burkholderiales</taxon>
        <taxon>Burkholderiaceae</taxon>
        <taxon>Burkholderia</taxon>
        <taxon>Burkholderia cepacia complex</taxon>
    </lineage>
</organism>
<evidence type="ECO:0008006" key="3">
    <source>
        <dbReference type="Google" id="ProtNLM"/>
    </source>
</evidence>
<reference evidence="2" key="1">
    <citation type="submission" date="2019-11" db="EMBL/GenBank/DDBJ databases">
        <title>Burkholderia cenocepacia CF.</title>
        <authorList>
            <person name="Vianna E.F."/>
            <person name="Marques E.A."/>
            <person name="Albano R.M."/>
            <person name="Leao R.S."/>
        </authorList>
    </citation>
    <scope>NUCLEOTIDE SEQUENCE</scope>
    <source>
        <strain evidence="2">MS-2140</strain>
    </source>
</reference>
<evidence type="ECO:0000313" key="2">
    <source>
        <dbReference type="EMBL" id="NDV73903.1"/>
    </source>
</evidence>
<feature type="transmembrane region" description="Helical" evidence="1">
    <location>
        <begin position="230"/>
        <end position="249"/>
    </location>
</feature>
<dbReference type="InterPro" id="IPR007136">
    <property type="entry name" value="DUF347"/>
</dbReference>
<feature type="transmembrane region" description="Helical" evidence="1">
    <location>
        <begin position="143"/>
        <end position="162"/>
    </location>
</feature>